<feature type="active site" description="Proton donor" evidence="7">
    <location>
        <position position="904"/>
    </location>
</feature>
<feature type="binding site" evidence="8">
    <location>
        <position position="945"/>
    </location>
    <ligand>
        <name>Zn(2+)</name>
        <dbReference type="ChEBI" id="CHEBI:29105"/>
        <label>1</label>
    </ligand>
</feature>
<evidence type="ECO:0000313" key="12">
    <source>
        <dbReference type="EMBL" id="CAG9322062.1"/>
    </source>
</evidence>
<dbReference type="Gene3D" id="3.30.450.20">
    <property type="entry name" value="PAS domain"/>
    <property type="match status" value="1"/>
</dbReference>
<keyword evidence="5 9" id="KW-0378">Hydrolase</keyword>
<gene>
    <name evidence="12" type="ORF">BSTOLATCC_MIC30444</name>
</gene>
<dbReference type="GO" id="GO:0046872">
    <property type="term" value="F:metal ion binding"/>
    <property type="evidence" value="ECO:0007669"/>
    <property type="project" value="UniProtKB-KW"/>
</dbReference>
<dbReference type="GO" id="GO:0007165">
    <property type="term" value="P:signal transduction"/>
    <property type="evidence" value="ECO:0007669"/>
    <property type="project" value="InterPro"/>
</dbReference>
<feature type="binding site" evidence="8">
    <location>
        <position position="1058"/>
    </location>
    <ligand>
        <name>Zn(2+)</name>
        <dbReference type="ChEBI" id="CHEBI:29105"/>
        <label>1</label>
    </ligand>
</feature>
<accession>A0AAU9J9I1</accession>
<comment type="cofactor">
    <cofactor evidence="9">
        <name>a divalent metal cation</name>
        <dbReference type="ChEBI" id="CHEBI:60240"/>
    </cofactor>
    <text evidence="9">Binds 2 divalent metal cations per subunit. Site 1 may preferentially bind zinc ions, while site 2 has a preference for magnesium and/or manganese ions.</text>
</comment>
<evidence type="ECO:0000256" key="5">
    <source>
        <dbReference type="ARBA" id="ARBA00022801"/>
    </source>
</evidence>
<dbReference type="PROSITE" id="PS00126">
    <property type="entry name" value="PDEASE_I_1"/>
    <property type="match status" value="1"/>
</dbReference>
<feature type="binding site" evidence="8">
    <location>
        <position position="945"/>
    </location>
    <ligand>
        <name>Zn(2+)</name>
        <dbReference type="ChEBI" id="CHEBI:29105"/>
        <label>2</label>
    </ligand>
</feature>
<sequence length="1159" mass="131990">MNPQNPKRNLSDFNEAELEEKALILVPAGVGDLLYHCAKQISKIFQLDAISPIDLEPSIKSTCKALTSSSRVEVFIKEKSRLKFSGNKENFEFLEINSKNLPGFVADTNLYQIINDPQKSSFYASFTENWLPGRDWINSDENLQSICAVPISNADKTEVYGVVVLCNKIDPLGLITNFTSNDALIVQSVGMMVFELVNSRKKENQVSDELIISNNEKDQLSKSHRHRRPNPITIEHDNFNIKISDPPQSDWKTIVKEGEKNKLLQQWCKQVFAVSNFAQSNHLLAKNILQRLATENGVDILVISSLEIIKALIYCEGVNGYYKNDGVIYEYSIAQGKTSCSLSAEMQALYENSIKTGKALMFVKEYGRENMMMVPYVSNENAFVIEVWNKKDETWTFFSNFTKEDKNIIGEVARVVFKALKSDKNEKSHDVTKLRHLIRHHATSINTYSIISTIRDASQKLLDCDRATVYIREGNSLVVKVQGSEQEIPTNFEVPLGKGIAGYVAQTGLTEIICDAYQDFRFNHEIDDLTGYRTHDILCMPVLDCNGETIAVLQMLNKNEGIFDQNDEDILEIFAELVGVVLQGWKLFDKNIEERTRLINILNSLGNYILVVDGSGKLYYNNRSFEEILGITEATAKNSSYISWLKHNRQLVLDINAIFQNPKKKIYKKSQRLIKNPHKYHVGSGEELIIAGEDSLPFNYTLVPLQDFITLETSGVVIILEDATAIEELNSKLAAMQNQLDVLTSSVQAETSLQKCIQKLSIISQDFDHNSDTYLQVIDVINTLKQGNLNRTEIKIPIDMHSKGNELISIINEYTDTSEQGGLRSPVIRERKYSGDKDGELASELEELRNWNLNAFDISCHLIYIKAMLQNFDLINIFDIKHARLANFVSKVEENYQTYTNPYHNFYHGFTVMHSSYYLLSATAAGLVFKTQEIYAQLIAALCHDIGHTGHTNNFEINRASQYAITYNDKSVLENHHSALTFHILQNDSCNILEGVPTNMLKGVRKLMIRCILDTDMAIHFNMISNMSNRFKDLNERPLGSIDDDCEKTAAFIIHVADLAHSAKNNQTYTMWSKLVCEEFYKQYREEVANCLPLTEHMKDINQPLIYYKNEIGFLKVVAKPLWDCVGLWLSPEINFCIENVNENIKNYEKNLEELSKKE</sequence>
<keyword evidence="3" id="KW-0140">cGMP</keyword>
<evidence type="ECO:0000256" key="9">
    <source>
        <dbReference type="RuleBase" id="RU363067"/>
    </source>
</evidence>
<evidence type="ECO:0000259" key="10">
    <source>
        <dbReference type="PROSITE" id="PS50112"/>
    </source>
</evidence>
<dbReference type="PROSITE" id="PS51845">
    <property type="entry name" value="PDEASE_I_2"/>
    <property type="match status" value="1"/>
</dbReference>
<dbReference type="InterPro" id="IPR003018">
    <property type="entry name" value="GAF"/>
</dbReference>
<dbReference type="InterPro" id="IPR029016">
    <property type="entry name" value="GAF-like_dom_sf"/>
</dbReference>
<dbReference type="EMBL" id="CAJZBQ010000030">
    <property type="protein sequence ID" value="CAG9322062.1"/>
    <property type="molecule type" value="Genomic_DNA"/>
</dbReference>
<feature type="domain" description="PAS" evidence="10">
    <location>
        <begin position="594"/>
        <end position="633"/>
    </location>
</feature>
<evidence type="ECO:0000259" key="11">
    <source>
        <dbReference type="PROSITE" id="PS51845"/>
    </source>
</evidence>
<name>A0AAU9J9I1_9CILI</name>
<dbReference type="PANTHER" id="PTHR11347">
    <property type="entry name" value="CYCLIC NUCLEOTIDE PHOSPHODIESTERASE"/>
    <property type="match status" value="1"/>
</dbReference>
<comment type="pathway">
    <text evidence="1">Purine metabolism; 3',5'-cyclic AMP degradation; AMP from 3',5'-cyclic AMP: step 1/1.</text>
</comment>
<evidence type="ECO:0000256" key="4">
    <source>
        <dbReference type="ARBA" id="ARBA00022723"/>
    </source>
</evidence>
<feature type="binding site" evidence="8">
    <location>
        <position position="908"/>
    </location>
    <ligand>
        <name>Zn(2+)</name>
        <dbReference type="ChEBI" id="CHEBI:29105"/>
        <label>1</label>
    </ligand>
</feature>
<keyword evidence="13" id="KW-1185">Reference proteome</keyword>
<dbReference type="CDD" id="cd00077">
    <property type="entry name" value="HDc"/>
    <property type="match status" value="1"/>
</dbReference>
<dbReference type="SUPFAM" id="SSF109604">
    <property type="entry name" value="HD-domain/PDEase-like"/>
    <property type="match status" value="1"/>
</dbReference>
<dbReference type="Gene3D" id="3.30.450.40">
    <property type="match status" value="2"/>
</dbReference>
<evidence type="ECO:0000256" key="3">
    <source>
        <dbReference type="ARBA" id="ARBA00022535"/>
    </source>
</evidence>
<evidence type="ECO:0000256" key="6">
    <source>
        <dbReference type="ARBA" id="ARBA00023149"/>
    </source>
</evidence>
<feature type="binding site" evidence="8">
    <location>
        <position position="944"/>
    </location>
    <ligand>
        <name>Zn(2+)</name>
        <dbReference type="ChEBI" id="CHEBI:29105"/>
        <label>1</label>
    </ligand>
</feature>
<evidence type="ECO:0000256" key="8">
    <source>
        <dbReference type="PIRSR" id="PIRSR623088-3"/>
    </source>
</evidence>
<dbReference type="PRINTS" id="PR00387">
    <property type="entry name" value="PDIESTERASE1"/>
</dbReference>
<dbReference type="InterPro" id="IPR002073">
    <property type="entry name" value="PDEase_catalytic_dom"/>
</dbReference>
<comment type="caution">
    <text evidence="12">The sequence shown here is derived from an EMBL/GenBank/DDBJ whole genome shotgun (WGS) entry which is preliminary data.</text>
</comment>
<dbReference type="GO" id="GO:0004114">
    <property type="term" value="F:3',5'-cyclic-nucleotide phosphodiesterase activity"/>
    <property type="evidence" value="ECO:0007669"/>
    <property type="project" value="InterPro"/>
</dbReference>
<dbReference type="AlphaFoldDB" id="A0AAU9J9I1"/>
<dbReference type="InterPro" id="IPR000014">
    <property type="entry name" value="PAS"/>
</dbReference>
<dbReference type="InterPro" id="IPR023174">
    <property type="entry name" value="PDEase_CS"/>
</dbReference>
<protein>
    <recommendedName>
        <fullName evidence="9">Phosphodiesterase</fullName>
        <ecNumber evidence="9">3.1.4.-</ecNumber>
    </recommendedName>
</protein>
<dbReference type="Pfam" id="PF01590">
    <property type="entry name" value="GAF"/>
    <property type="match status" value="1"/>
</dbReference>
<evidence type="ECO:0000256" key="2">
    <source>
        <dbReference type="ARBA" id="ARBA00006437"/>
    </source>
</evidence>
<dbReference type="Gene3D" id="1.10.1300.10">
    <property type="entry name" value="3'5'-cyclic nucleotide phosphodiesterase, catalytic domain"/>
    <property type="match status" value="1"/>
</dbReference>
<reference evidence="12" key="1">
    <citation type="submission" date="2021-09" db="EMBL/GenBank/DDBJ databases">
        <authorList>
            <consortium name="AG Swart"/>
            <person name="Singh M."/>
            <person name="Singh A."/>
            <person name="Seah K."/>
            <person name="Emmerich C."/>
        </authorList>
    </citation>
    <scope>NUCLEOTIDE SEQUENCE</scope>
    <source>
        <strain evidence="12">ATCC30299</strain>
    </source>
</reference>
<keyword evidence="4 8" id="KW-0479">Metal-binding</keyword>
<dbReference type="InterPro" id="IPR003607">
    <property type="entry name" value="HD/PDEase_dom"/>
</dbReference>
<dbReference type="InterPro" id="IPR036971">
    <property type="entry name" value="PDEase_catalytic_dom_sf"/>
</dbReference>
<dbReference type="SUPFAM" id="SSF55781">
    <property type="entry name" value="GAF domain-like"/>
    <property type="match status" value="2"/>
</dbReference>
<dbReference type="Pfam" id="PF00233">
    <property type="entry name" value="PDEase_I"/>
    <property type="match status" value="1"/>
</dbReference>
<dbReference type="InterPro" id="IPR023088">
    <property type="entry name" value="PDEase"/>
</dbReference>
<dbReference type="InterPro" id="IPR035965">
    <property type="entry name" value="PAS-like_dom_sf"/>
</dbReference>
<organism evidence="12 13">
    <name type="scientific">Blepharisma stoltei</name>
    <dbReference type="NCBI Taxonomy" id="1481888"/>
    <lineage>
        <taxon>Eukaryota</taxon>
        <taxon>Sar</taxon>
        <taxon>Alveolata</taxon>
        <taxon>Ciliophora</taxon>
        <taxon>Postciliodesmatophora</taxon>
        <taxon>Heterotrichea</taxon>
        <taxon>Heterotrichida</taxon>
        <taxon>Blepharismidae</taxon>
        <taxon>Blepharisma</taxon>
    </lineage>
</organism>
<dbReference type="SUPFAM" id="SSF55785">
    <property type="entry name" value="PYP-like sensor domain (PAS domain)"/>
    <property type="match status" value="1"/>
</dbReference>
<evidence type="ECO:0000256" key="7">
    <source>
        <dbReference type="PIRSR" id="PIRSR623088-1"/>
    </source>
</evidence>
<feature type="domain" description="PDEase" evidence="11">
    <location>
        <begin position="829"/>
        <end position="1155"/>
    </location>
</feature>
<dbReference type="SMART" id="SM00065">
    <property type="entry name" value="GAF"/>
    <property type="match status" value="1"/>
</dbReference>
<proteinExistence type="inferred from homology"/>
<keyword evidence="6" id="KW-0114">cAMP</keyword>
<dbReference type="SMART" id="SM00471">
    <property type="entry name" value="HDc"/>
    <property type="match status" value="1"/>
</dbReference>
<evidence type="ECO:0000256" key="1">
    <source>
        <dbReference type="ARBA" id="ARBA00004703"/>
    </source>
</evidence>
<evidence type="ECO:0000313" key="13">
    <source>
        <dbReference type="Proteomes" id="UP001162131"/>
    </source>
</evidence>
<dbReference type="Proteomes" id="UP001162131">
    <property type="component" value="Unassembled WGS sequence"/>
</dbReference>
<dbReference type="PROSITE" id="PS50112">
    <property type="entry name" value="PAS"/>
    <property type="match status" value="1"/>
</dbReference>
<dbReference type="EC" id="3.1.4.-" evidence="9"/>
<comment type="similarity">
    <text evidence="2">Belongs to the cyclic nucleotide phosphodiesterase family. PDE8 subfamily.</text>
</comment>